<feature type="signal peptide" evidence="4">
    <location>
        <begin position="1"/>
        <end position="29"/>
    </location>
</feature>
<keyword evidence="3" id="KW-0677">Repeat</keyword>
<keyword evidence="2 4" id="KW-0732">Signal</keyword>
<evidence type="ECO:0000256" key="1">
    <source>
        <dbReference type="ARBA" id="ARBA00022614"/>
    </source>
</evidence>
<comment type="caution">
    <text evidence="6">The sequence shown here is derived from an EMBL/GenBank/DDBJ whole genome shotgun (WGS) entry which is preliminary data.</text>
</comment>
<name>A0A3D6BTI1_9FLAO</name>
<sequence>MQPTIKGIYKQVIPSFILLLFFGQVNSFAQATTAVPDTNFEQALINLNIDTNGLNGTILNSDAVGVYYLNVSNQYIQDLSGIEAFTSLKKLNCSYNLLSSLNISQNSHLEELNANDNNINSIDLSQNTKLHKVQISANQLTAIDVSANFSLEELSVSLNNLTALDVSGNSSLEFLGCYANQLETLDLLNNSQLKYLHVDFNALDELDVSQNFNLKTLSCSNNNLNNLPIAPNTELSYLDCRNNNLTNLDIVTNTDLKRLFISDNNISEIDLSNAPGLLLFYARFNNLVSLDISNNSYLRWIKCEGNNLSMVDFRNGNNSHISEFVMSQNNNLSCIYVDDAEASFLDNWIIDDVSAFVENESDCEALSVYEANEFTFQMFPNPATEQVTVSIKTKNATFELYSIKGQLIHSQKLSFGTNYVPLNKLSSGLYLVKIMTESTSETKKLLLN</sequence>
<dbReference type="PANTHER" id="PTHR47566:SF1">
    <property type="entry name" value="PROTEIN NUD1"/>
    <property type="match status" value="1"/>
</dbReference>
<dbReference type="InterPro" id="IPR001611">
    <property type="entry name" value="Leu-rich_rpt"/>
</dbReference>
<accession>A0A3D6BTI1</accession>
<dbReference type="Pfam" id="PF18962">
    <property type="entry name" value="Por_Secre_tail"/>
    <property type="match status" value="1"/>
</dbReference>
<evidence type="ECO:0000313" key="7">
    <source>
        <dbReference type="Proteomes" id="UP000263268"/>
    </source>
</evidence>
<evidence type="ECO:0000256" key="2">
    <source>
        <dbReference type="ARBA" id="ARBA00022729"/>
    </source>
</evidence>
<dbReference type="RefSeq" id="WP_286854118.1">
    <property type="nucleotide sequence ID" value="NZ_JBLXEA010000007.1"/>
</dbReference>
<dbReference type="EMBL" id="DPRK01000192">
    <property type="protein sequence ID" value="HCY82268.1"/>
    <property type="molecule type" value="Genomic_DNA"/>
</dbReference>
<dbReference type="SUPFAM" id="SSF52058">
    <property type="entry name" value="L domain-like"/>
    <property type="match status" value="1"/>
</dbReference>
<dbReference type="Proteomes" id="UP000263268">
    <property type="component" value="Unassembled WGS sequence"/>
</dbReference>
<organism evidence="6 7">
    <name type="scientific">Xanthomarina gelatinilytica</name>
    <dbReference type="NCBI Taxonomy" id="1137281"/>
    <lineage>
        <taxon>Bacteria</taxon>
        <taxon>Pseudomonadati</taxon>
        <taxon>Bacteroidota</taxon>
        <taxon>Flavobacteriia</taxon>
        <taxon>Flavobacteriales</taxon>
        <taxon>Flavobacteriaceae</taxon>
        <taxon>Xanthomarina</taxon>
    </lineage>
</organism>
<evidence type="ECO:0000256" key="4">
    <source>
        <dbReference type="SAM" id="SignalP"/>
    </source>
</evidence>
<keyword evidence="1" id="KW-0433">Leucine-rich repeat</keyword>
<protein>
    <recommendedName>
        <fullName evidence="5">Secretion system C-terminal sorting domain-containing protein</fullName>
    </recommendedName>
</protein>
<dbReference type="NCBIfam" id="TIGR04183">
    <property type="entry name" value="Por_Secre_tail"/>
    <property type="match status" value="1"/>
</dbReference>
<evidence type="ECO:0000259" key="5">
    <source>
        <dbReference type="Pfam" id="PF18962"/>
    </source>
</evidence>
<proteinExistence type="predicted"/>
<dbReference type="GO" id="GO:0035591">
    <property type="term" value="F:signaling adaptor activity"/>
    <property type="evidence" value="ECO:0007669"/>
    <property type="project" value="TreeGrafter"/>
</dbReference>
<dbReference type="Gene3D" id="3.80.10.10">
    <property type="entry name" value="Ribonuclease Inhibitor"/>
    <property type="match status" value="1"/>
</dbReference>
<dbReference type="PANTHER" id="PTHR47566">
    <property type="match status" value="1"/>
</dbReference>
<gene>
    <name evidence="6" type="ORF">DHV22_12055</name>
</gene>
<dbReference type="PROSITE" id="PS51450">
    <property type="entry name" value="LRR"/>
    <property type="match status" value="1"/>
</dbReference>
<evidence type="ECO:0000256" key="3">
    <source>
        <dbReference type="ARBA" id="ARBA00022737"/>
    </source>
</evidence>
<feature type="domain" description="Secretion system C-terminal sorting" evidence="5">
    <location>
        <begin position="378"/>
        <end position="446"/>
    </location>
</feature>
<dbReference type="InterPro" id="IPR032675">
    <property type="entry name" value="LRR_dom_sf"/>
</dbReference>
<feature type="chain" id="PRO_5030075706" description="Secretion system C-terminal sorting domain-containing protein" evidence="4">
    <location>
        <begin position="30"/>
        <end position="448"/>
    </location>
</feature>
<evidence type="ECO:0000313" key="6">
    <source>
        <dbReference type="EMBL" id="HCY82268.1"/>
    </source>
</evidence>
<dbReference type="InterPro" id="IPR026444">
    <property type="entry name" value="Secre_tail"/>
</dbReference>
<reference evidence="6 7" key="1">
    <citation type="journal article" date="2018" name="Nat. Biotechnol.">
        <title>A standardized bacterial taxonomy based on genome phylogeny substantially revises the tree of life.</title>
        <authorList>
            <person name="Parks D.H."/>
            <person name="Chuvochina M."/>
            <person name="Waite D.W."/>
            <person name="Rinke C."/>
            <person name="Skarshewski A."/>
            <person name="Chaumeil P.A."/>
            <person name="Hugenholtz P."/>
        </authorList>
    </citation>
    <scope>NUCLEOTIDE SEQUENCE [LARGE SCALE GENOMIC DNA]</scope>
    <source>
        <strain evidence="6">UBA10227</strain>
    </source>
</reference>
<dbReference type="AlphaFoldDB" id="A0A3D6BTI1"/>
<dbReference type="InterPro" id="IPR052574">
    <property type="entry name" value="CDIRP"/>
</dbReference>